<dbReference type="PANTHER" id="PTHR30015:SF7">
    <property type="entry name" value="TYPE IV METHYL-DIRECTED RESTRICTION ENZYME ECOKMRR"/>
    <property type="match status" value="1"/>
</dbReference>
<evidence type="ECO:0000259" key="1">
    <source>
        <dbReference type="Pfam" id="PF04471"/>
    </source>
</evidence>
<dbReference type="InterPro" id="IPR011856">
    <property type="entry name" value="tRNA_endonuc-like_dom_sf"/>
</dbReference>
<dbReference type="Pfam" id="PF04471">
    <property type="entry name" value="Mrr_cat"/>
    <property type="match status" value="1"/>
</dbReference>
<dbReference type="EC" id="3.1.21.-" evidence="2"/>
<keyword evidence="2" id="KW-0540">Nuclease</keyword>
<dbReference type="Proteomes" id="UP001597073">
    <property type="component" value="Unassembled WGS sequence"/>
</dbReference>
<dbReference type="Gene3D" id="3.40.1350.10">
    <property type="match status" value="1"/>
</dbReference>
<name>A0ABW2ZB54_9SPHI</name>
<dbReference type="InterPro" id="IPR027417">
    <property type="entry name" value="P-loop_NTPase"/>
</dbReference>
<protein>
    <submittedName>
        <fullName evidence="2">Restriction endonuclease</fullName>
        <ecNumber evidence="2">3.1.21.-</ecNumber>
    </submittedName>
</protein>
<organism evidence="2 3">
    <name type="scientific">Mucilaginibacter lutimaris</name>
    <dbReference type="NCBI Taxonomy" id="931629"/>
    <lineage>
        <taxon>Bacteria</taxon>
        <taxon>Pseudomonadati</taxon>
        <taxon>Bacteroidota</taxon>
        <taxon>Sphingobacteriia</taxon>
        <taxon>Sphingobacteriales</taxon>
        <taxon>Sphingobacteriaceae</taxon>
        <taxon>Mucilaginibacter</taxon>
    </lineage>
</organism>
<dbReference type="GO" id="GO:0004519">
    <property type="term" value="F:endonuclease activity"/>
    <property type="evidence" value="ECO:0007669"/>
    <property type="project" value="UniProtKB-KW"/>
</dbReference>
<keyword evidence="2" id="KW-0378">Hydrolase</keyword>
<keyword evidence="3" id="KW-1185">Reference proteome</keyword>
<proteinExistence type="predicted"/>
<evidence type="ECO:0000313" key="2">
    <source>
        <dbReference type="EMBL" id="MFD0763233.1"/>
    </source>
</evidence>
<dbReference type="InterPro" id="IPR007560">
    <property type="entry name" value="Restrct_endonuc_IV_Mrr"/>
</dbReference>
<dbReference type="EMBL" id="JBHTIA010000002">
    <property type="protein sequence ID" value="MFD0763233.1"/>
    <property type="molecule type" value="Genomic_DNA"/>
</dbReference>
<dbReference type="GO" id="GO:0016787">
    <property type="term" value="F:hydrolase activity"/>
    <property type="evidence" value="ECO:0007669"/>
    <property type="project" value="UniProtKB-KW"/>
</dbReference>
<keyword evidence="2" id="KW-0255">Endonuclease</keyword>
<dbReference type="SUPFAM" id="SSF52980">
    <property type="entry name" value="Restriction endonuclease-like"/>
    <property type="match status" value="1"/>
</dbReference>
<reference evidence="3" key="1">
    <citation type="journal article" date="2019" name="Int. J. Syst. Evol. Microbiol.">
        <title>The Global Catalogue of Microorganisms (GCM) 10K type strain sequencing project: providing services to taxonomists for standard genome sequencing and annotation.</title>
        <authorList>
            <consortium name="The Broad Institute Genomics Platform"/>
            <consortium name="The Broad Institute Genome Sequencing Center for Infectious Disease"/>
            <person name="Wu L."/>
            <person name="Ma J."/>
        </authorList>
    </citation>
    <scope>NUCLEOTIDE SEQUENCE [LARGE SCALE GENOMIC DNA]</scope>
    <source>
        <strain evidence="3">CCUG 60742</strain>
    </source>
</reference>
<dbReference type="PANTHER" id="PTHR30015">
    <property type="entry name" value="MRR RESTRICTION SYSTEM PROTEIN"/>
    <property type="match status" value="1"/>
</dbReference>
<comment type="caution">
    <text evidence="2">The sequence shown here is derived from an EMBL/GenBank/DDBJ whole genome shotgun (WGS) entry which is preliminary data.</text>
</comment>
<accession>A0ABW2ZB54</accession>
<sequence length="373" mass="42760">MFDRSRYYPPTKSIPPALYSGRDAEVEFLKNRIVSEGKKVGLITGGNRVGKTSLAMFIGDRLRKELGAITEYISLELTGRSFPKLKENCRFVIFDDLETGYYPDASSKIFAFIKENPGPQYLLIDQTGDAFLKQNIEYELKLEPIKTVDNLQILIHELQNRIPFIDTLHLVELTRGKPDIIKIILRYVENLREPYTLAEVEKFIFEKIAFAGIRDTAGQIILPENPIFQEIKNDIIIVNGNTLEKLKKNPELMHKLTPREFEEMTAELFEKQGYKVDLTQATRDGGKDLIVARRDDIGDFIYYVECKKYGPKNPIGVNLVRELLGTVHADKVTAGVMITSSYFSPDAIEFSKKEKHRLSLVDYVQLKEWLSKI</sequence>
<gene>
    <name evidence="2" type="ORF">ACFQZI_00110</name>
</gene>
<feature type="domain" description="Restriction endonuclease type IV Mrr" evidence="1">
    <location>
        <begin position="254"/>
        <end position="370"/>
    </location>
</feature>
<dbReference type="InterPro" id="IPR052906">
    <property type="entry name" value="Type_IV_Methyl-Rstrct_Enzyme"/>
</dbReference>
<dbReference type="InterPro" id="IPR011335">
    <property type="entry name" value="Restrct_endonuc-II-like"/>
</dbReference>
<dbReference type="SUPFAM" id="SSF52540">
    <property type="entry name" value="P-loop containing nucleoside triphosphate hydrolases"/>
    <property type="match status" value="1"/>
</dbReference>
<dbReference type="RefSeq" id="WP_377137114.1">
    <property type="nucleotide sequence ID" value="NZ_JBHTIA010000002.1"/>
</dbReference>
<evidence type="ECO:0000313" key="3">
    <source>
        <dbReference type="Proteomes" id="UP001597073"/>
    </source>
</evidence>